<name>A0A1W1CLN5_9ZZZZ</name>
<sequence>MKKFLLYLSLTLLVLASLFGYLLYQEGAFDSKPIAQEKTLKPFMKCETGKCASGKCSGS</sequence>
<dbReference type="AlphaFoldDB" id="A0A1W1CLN5"/>
<organism evidence="1">
    <name type="scientific">hydrothermal vent metagenome</name>
    <dbReference type="NCBI Taxonomy" id="652676"/>
    <lineage>
        <taxon>unclassified sequences</taxon>
        <taxon>metagenomes</taxon>
        <taxon>ecological metagenomes</taxon>
    </lineage>
</organism>
<reference evidence="1" key="1">
    <citation type="submission" date="2016-10" db="EMBL/GenBank/DDBJ databases">
        <authorList>
            <person name="de Groot N.N."/>
        </authorList>
    </citation>
    <scope>NUCLEOTIDE SEQUENCE</scope>
</reference>
<gene>
    <name evidence="1" type="ORF">MNB_SV-13-1136</name>
</gene>
<accession>A0A1W1CLN5</accession>
<evidence type="ECO:0000313" key="1">
    <source>
        <dbReference type="EMBL" id="SFV66581.1"/>
    </source>
</evidence>
<dbReference type="EMBL" id="FPHM01000099">
    <property type="protein sequence ID" value="SFV66581.1"/>
    <property type="molecule type" value="Genomic_DNA"/>
</dbReference>
<protein>
    <submittedName>
        <fullName evidence="1">Uncharacterized protein</fullName>
    </submittedName>
</protein>
<proteinExistence type="predicted"/>